<keyword evidence="3" id="KW-1185">Reference proteome</keyword>
<accession>A0A437MS33</accession>
<evidence type="ECO:0000313" key="3">
    <source>
        <dbReference type="Proteomes" id="UP000282759"/>
    </source>
</evidence>
<feature type="signal peptide" evidence="1">
    <location>
        <begin position="1"/>
        <end position="19"/>
    </location>
</feature>
<evidence type="ECO:0008006" key="4">
    <source>
        <dbReference type="Google" id="ProtNLM"/>
    </source>
</evidence>
<dbReference type="RefSeq" id="WP_127705679.1">
    <property type="nucleotide sequence ID" value="NZ_SACK01000005.1"/>
</dbReference>
<sequence length="424" mass="47798">MKRFYLILAVVFLPFITNAQSNYQEGYIIKNNGDSIQGQINVRDWLYNPQSIEFKQAGEVTNTVSLSANDIKKFSAGTDITYISYTGKISKNKNVYPGLDTGLDSVSIINTYFLKQLVSAPLVSLYLLNVEDKTTFFYKEANSQLIELKYYQYYTASNKSAIEKTTPYIYQLIYLAKKYGGNKASGNTSIQRIAYSQKELTKYFEKLNGVIAAKTKQSKSQFFAGVGLNFNQVTPTPFNSSTLTTGLRFNDNKINSISPKLSLGYNTAIIPNTGRYIFRSELSFTYLKAEVKGQHFTPQGKEIKHVYQLNQYTATLSPQFIINLYNTKKFKYFISGGLNGNFSIYPKKQLVFDDGSVLENAEYPVSAKAIWLSFPFQTGAVFNKRIEVSAGYTVSSTFASSYNVSLRNPAIFAGVKYFFGRNNL</sequence>
<dbReference type="OrthoDB" id="677565at2"/>
<proteinExistence type="predicted"/>
<evidence type="ECO:0000313" key="2">
    <source>
        <dbReference type="EMBL" id="RVU00446.1"/>
    </source>
</evidence>
<dbReference type="EMBL" id="SACK01000005">
    <property type="protein sequence ID" value="RVU00446.1"/>
    <property type="molecule type" value="Genomic_DNA"/>
</dbReference>
<name>A0A437MS33_9SPHI</name>
<comment type="caution">
    <text evidence="2">The sequence shown here is derived from an EMBL/GenBank/DDBJ whole genome shotgun (WGS) entry which is preliminary data.</text>
</comment>
<reference evidence="2 3" key="1">
    <citation type="submission" date="2019-01" db="EMBL/GenBank/DDBJ databases">
        <authorList>
            <person name="Chen W.-M."/>
        </authorList>
    </citation>
    <scope>NUCLEOTIDE SEQUENCE [LARGE SCALE GENOMIC DNA]</scope>
    <source>
        <strain evidence="2 3">YBJ-36</strain>
    </source>
</reference>
<feature type="chain" id="PRO_5019041051" description="Outer membrane protein beta-barrel domain-containing protein" evidence="1">
    <location>
        <begin position="20"/>
        <end position="424"/>
    </location>
</feature>
<keyword evidence="1" id="KW-0732">Signal</keyword>
<dbReference type="AlphaFoldDB" id="A0A437MS33"/>
<evidence type="ECO:0000256" key="1">
    <source>
        <dbReference type="SAM" id="SignalP"/>
    </source>
</evidence>
<dbReference type="Proteomes" id="UP000282759">
    <property type="component" value="Unassembled WGS sequence"/>
</dbReference>
<organism evidence="2 3">
    <name type="scientific">Mucilaginibacter limnophilus</name>
    <dbReference type="NCBI Taxonomy" id="1932778"/>
    <lineage>
        <taxon>Bacteria</taxon>
        <taxon>Pseudomonadati</taxon>
        <taxon>Bacteroidota</taxon>
        <taxon>Sphingobacteriia</taxon>
        <taxon>Sphingobacteriales</taxon>
        <taxon>Sphingobacteriaceae</taxon>
        <taxon>Mucilaginibacter</taxon>
    </lineage>
</organism>
<protein>
    <recommendedName>
        <fullName evidence="4">Outer membrane protein beta-barrel domain-containing protein</fullName>
    </recommendedName>
</protein>
<gene>
    <name evidence="2" type="ORF">EOD41_13295</name>
</gene>